<keyword evidence="8" id="KW-1185">Reference proteome</keyword>
<evidence type="ECO:0000256" key="4">
    <source>
        <dbReference type="ARBA" id="ARBA00022989"/>
    </source>
</evidence>
<organism evidence="7 8">
    <name type="scientific">Microvirga splendida</name>
    <dbReference type="NCBI Taxonomy" id="2795727"/>
    <lineage>
        <taxon>Bacteria</taxon>
        <taxon>Pseudomonadati</taxon>
        <taxon>Pseudomonadota</taxon>
        <taxon>Alphaproteobacteria</taxon>
        <taxon>Hyphomicrobiales</taxon>
        <taxon>Methylobacteriaceae</taxon>
        <taxon>Microvirga</taxon>
    </lineage>
</organism>
<protein>
    <submittedName>
        <fullName evidence="7">LysE family transporter</fullName>
    </submittedName>
</protein>
<dbReference type="InterPro" id="IPR001123">
    <property type="entry name" value="LeuE-type"/>
</dbReference>
<keyword evidence="5 6" id="KW-0472">Membrane</keyword>
<keyword evidence="2" id="KW-1003">Cell membrane</keyword>
<evidence type="ECO:0000313" key="8">
    <source>
        <dbReference type="Proteomes" id="UP000620670"/>
    </source>
</evidence>
<keyword evidence="4 6" id="KW-1133">Transmembrane helix</keyword>
<comment type="subcellular location">
    <subcellularLocation>
        <location evidence="1">Cell membrane</location>
        <topology evidence="1">Multi-pass membrane protein</topology>
    </subcellularLocation>
</comment>
<feature type="transmembrane region" description="Helical" evidence="6">
    <location>
        <begin position="102"/>
        <end position="122"/>
    </location>
</feature>
<dbReference type="Proteomes" id="UP000620670">
    <property type="component" value="Unassembled WGS sequence"/>
</dbReference>
<dbReference type="PANTHER" id="PTHR30086">
    <property type="entry name" value="ARGININE EXPORTER PROTEIN ARGO"/>
    <property type="match status" value="1"/>
</dbReference>
<name>A0ABS0Y6R7_9HYPH</name>
<feature type="transmembrane region" description="Helical" evidence="6">
    <location>
        <begin position="128"/>
        <end position="147"/>
    </location>
</feature>
<evidence type="ECO:0000256" key="6">
    <source>
        <dbReference type="SAM" id="Phobius"/>
    </source>
</evidence>
<comment type="caution">
    <text evidence="7">The sequence shown here is derived from an EMBL/GenBank/DDBJ whole genome shotgun (WGS) entry which is preliminary data.</text>
</comment>
<accession>A0ABS0Y6R7</accession>
<evidence type="ECO:0000313" key="7">
    <source>
        <dbReference type="EMBL" id="MBJ6128008.1"/>
    </source>
</evidence>
<sequence>PNTLMQLSRLSLCQHHLATHGRTIQLALLGLSALLLQIEWLYLALKLLGGTYLLYLGIRIWRGAADPVTVPETHVFDKAEKASFLRSFSFAFVTQISNPKTAIVYAGIFAALLPASPPAWMLMVLPPLIFLVEAAWYATVAFAFSAHGPRSIYLKFKHWVDRAAGAIMGGLGLSLMAEGFGLQKS</sequence>
<keyword evidence="3 6" id="KW-0812">Transmembrane</keyword>
<proteinExistence type="predicted"/>
<evidence type="ECO:0000256" key="3">
    <source>
        <dbReference type="ARBA" id="ARBA00022692"/>
    </source>
</evidence>
<dbReference type="EMBL" id="JAELXT010000037">
    <property type="protein sequence ID" value="MBJ6128008.1"/>
    <property type="molecule type" value="Genomic_DNA"/>
</dbReference>
<evidence type="ECO:0000256" key="5">
    <source>
        <dbReference type="ARBA" id="ARBA00023136"/>
    </source>
</evidence>
<evidence type="ECO:0000256" key="1">
    <source>
        <dbReference type="ARBA" id="ARBA00004651"/>
    </source>
</evidence>
<dbReference type="Pfam" id="PF01810">
    <property type="entry name" value="LysE"/>
    <property type="match status" value="1"/>
</dbReference>
<dbReference type="PANTHER" id="PTHR30086:SF20">
    <property type="entry name" value="ARGININE EXPORTER PROTEIN ARGO-RELATED"/>
    <property type="match status" value="1"/>
</dbReference>
<feature type="non-terminal residue" evidence="7">
    <location>
        <position position="1"/>
    </location>
</feature>
<reference evidence="8" key="1">
    <citation type="submission" date="2020-12" db="EMBL/GenBank/DDBJ databases">
        <title>Hymenobacter sp.</title>
        <authorList>
            <person name="Kim M.K."/>
        </authorList>
    </citation>
    <scope>NUCLEOTIDE SEQUENCE [LARGE SCALE GENOMIC DNA]</scope>
    <source>
        <strain evidence="8">BT325</strain>
    </source>
</reference>
<feature type="transmembrane region" description="Helical" evidence="6">
    <location>
        <begin position="40"/>
        <end position="58"/>
    </location>
</feature>
<gene>
    <name evidence="7" type="ORF">JAO75_21645</name>
</gene>
<evidence type="ECO:0000256" key="2">
    <source>
        <dbReference type="ARBA" id="ARBA00022475"/>
    </source>
</evidence>
<dbReference type="RefSeq" id="WP_199051258.1">
    <property type="nucleotide sequence ID" value="NZ_JAELXT010000037.1"/>
</dbReference>